<evidence type="ECO:0008006" key="3">
    <source>
        <dbReference type="Google" id="ProtNLM"/>
    </source>
</evidence>
<gene>
    <name evidence="1" type="ORF">psal_cds_1384</name>
</gene>
<name>S4W5W4_9VIRU</name>
<dbReference type="CDD" id="cd09917">
    <property type="entry name" value="F-box_SF"/>
    <property type="match status" value="1"/>
</dbReference>
<dbReference type="Gene3D" id="1.25.40.20">
    <property type="entry name" value="Ankyrin repeat-containing domain"/>
    <property type="match status" value="1"/>
</dbReference>
<sequence length="617" mass="66731">MAQPPLPYRACEPAIAILPDEIIHHIIARCIDDPKDLASCLLAWRRFHVLNDADIVARRCRYATLLSLCAVGDIDGLRYAASRSDVFGPVAGFRWDACLYAASIRDHVDVLDHLKGRIIEVAAGLPPAPDLDPEPPIHLHANELRAMRMSVCSRAVDAPTWPPSPALWLALPVGAAHHGCERALGWLCAEGNRPTHAPTLRCVLSAHEMTLRGGSLGRGDALLWLRMRIDSEVLLAIRRVAHTMDGAAMRAIAECVSTASGLDIVGLLRQSVESIGDDAGETLWGSQMLDDYLGRPKETDLASDRLAHEAVADPANAPVDAVNAAWAAVARGGLAALRAQYGDDAVAATLNRHPIYPAQVLSLFVAMAEPYTGSSTVDFAKIDLPWPSLCDDVMWLHRRASYNRERDPVFYPMIDSVIVPALHVMMALVGRRDLMDELGDEAASASDEPPLSGRALLSTIGRMYPCVAVAAICRGDLDTARWACARMGSGGARAAWSAWRDGHSDAVRFLYAHGCDRAPTRARDTYTKSPLYASLCARDTEAVDALLDPTAADDAHRDAVDRAIAAAVAWAAEEALVDGNLRVIIWLHRRYSGIVDEVLAEARATRTPSLIPVASKS</sequence>
<dbReference type="RefSeq" id="YP_008438875.1">
    <property type="nucleotide sequence ID" value="NC_022098.1"/>
</dbReference>
<protein>
    <recommendedName>
        <fullName evidence="3">Ankyrin repeat domain containing protein</fullName>
    </recommendedName>
</protein>
<dbReference type="GeneID" id="16607582"/>
<dbReference type="Proteomes" id="UP000204584">
    <property type="component" value="Segment"/>
</dbReference>
<evidence type="ECO:0000313" key="2">
    <source>
        <dbReference type="Proteomes" id="UP000204584"/>
    </source>
</evidence>
<dbReference type="KEGG" id="vg:16607582"/>
<proteinExistence type="predicted"/>
<dbReference type="SUPFAM" id="SSF48403">
    <property type="entry name" value="Ankyrin repeat"/>
    <property type="match status" value="1"/>
</dbReference>
<keyword evidence="2" id="KW-1185">Reference proteome</keyword>
<dbReference type="SUPFAM" id="SSF81383">
    <property type="entry name" value="F-box domain"/>
    <property type="match status" value="1"/>
</dbReference>
<reference evidence="1 2" key="1">
    <citation type="journal article" date="2013" name="Science">
        <title>Pandoraviruses: amoeba viruses with genomes up to 2.5 Mb reaching that of parasitic eukaryotes.</title>
        <authorList>
            <person name="Philippe N."/>
            <person name="Legendre M."/>
            <person name="Doutre G."/>
            <person name="Coute Y."/>
            <person name="Poirot O."/>
            <person name="Lescot M."/>
            <person name="Arslan D."/>
            <person name="Seltzer V."/>
            <person name="Bertaux L."/>
            <person name="Bruley C."/>
            <person name="Garin J."/>
            <person name="Claverie J.M."/>
            <person name="Abergel C."/>
        </authorList>
    </citation>
    <scope>NUCLEOTIDE SEQUENCE [LARGE SCALE GENOMIC DNA]</scope>
</reference>
<organism evidence="1 2">
    <name type="scientific">Pandoravirus salinus</name>
    <dbReference type="NCBI Taxonomy" id="1349410"/>
    <lineage>
        <taxon>Viruses</taxon>
        <taxon>Pandoravirus</taxon>
    </lineage>
</organism>
<accession>S4W5W4</accession>
<dbReference type="InterPro" id="IPR036770">
    <property type="entry name" value="Ankyrin_rpt-contain_sf"/>
</dbReference>
<evidence type="ECO:0000313" key="1">
    <source>
        <dbReference type="EMBL" id="AGO85795.1"/>
    </source>
</evidence>
<dbReference type="InterPro" id="IPR036047">
    <property type="entry name" value="F-box-like_dom_sf"/>
</dbReference>
<dbReference type="EMBL" id="KC977571">
    <property type="protein sequence ID" value="AGO85795.1"/>
    <property type="molecule type" value="Genomic_DNA"/>
</dbReference>